<protein>
    <recommendedName>
        <fullName evidence="5">VPLPA-CTERM protein sorting domain-containing protein</fullName>
    </recommendedName>
</protein>
<keyword evidence="1" id="KW-0812">Transmembrane</keyword>
<dbReference type="InterPro" id="IPR022472">
    <property type="entry name" value="VPLPA-CTERM"/>
</dbReference>
<keyword evidence="2" id="KW-0732">Signal</keyword>
<evidence type="ECO:0008006" key="5">
    <source>
        <dbReference type="Google" id="ProtNLM"/>
    </source>
</evidence>
<evidence type="ECO:0000256" key="1">
    <source>
        <dbReference type="SAM" id="Phobius"/>
    </source>
</evidence>
<dbReference type="AlphaFoldDB" id="K2I2J2"/>
<gene>
    <name evidence="3" type="ORF">OCGS_2666</name>
</gene>
<feature type="transmembrane region" description="Helical" evidence="1">
    <location>
        <begin position="188"/>
        <end position="209"/>
    </location>
</feature>
<dbReference type="EMBL" id="AMGO01000068">
    <property type="protein sequence ID" value="EKE43075.1"/>
    <property type="molecule type" value="Genomic_DNA"/>
</dbReference>
<name>K2I2J2_9RHOB</name>
<evidence type="ECO:0000313" key="3">
    <source>
        <dbReference type="EMBL" id="EKE43075.1"/>
    </source>
</evidence>
<accession>K2I2J2</accession>
<keyword evidence="4" id="KW-1185">Reference proteome</keyword>
<proteinExistence type="predicted"/>
<evidence type="ECO:0000256" key="2">
    <source>
        <dbReference type="SAM" id="SignalP"/>
    </source>
</evidence>
<keyword evidence="1" id="KW-1133">Transmembrane helix</keyword>
<reference evidence="3 4" key="1">
    <citation type="journal article" date="2012" name="J. Bacteriol.">
        <title>Draft Genome Sequence of Oceaniovalibus guishaninsula JLT2003T.</title>
        <authorList>
            <person name="Tang K."/>
            <person name="Liu K."/>
            <person name="Jiao N."/>
        </authorList>
    </citation>
    <scope>NUCLEOTIDE SEQUENCE [LARGE SCALE GENOMIC DNA]</scope>
    <source>
        <strain evidence="3 4">JLT2003</strain>
    </source>
</reference>
<sequence>MFLAKILAAGVAALALAVPAGAATFTFAGTVSGSPGPAAMPDAPDFPPLGAAGSVTLFIDDSDPSLDILDALDMAFFAGVSVSVPGYVAGSADYNPFEPARVSRTGFGFSAYGPTDVFDPGAWTFLSQGLNGIGVTFPTLASAPGTVGELVAALSQPGVTGRAFAEAEREGGGGFYTTFVSFPAAPPAVVPLPAAGWLLIGGLGALAALRRRPRAA</sequence>
<keyword evidence="1" id="KW-0472">Membrane</keyword>
<dbReference type="NCBIfam" id="TIGR03370">
    <property type="entry name" value="VPLPA-CTERM"/>
    <property type="match status" value="1"/>
</dbReference>
<feature type="chain" id="PRO_5003858726" description="VPLPA-CTERM protein sorting domain-containing protein" evidence="2">
    <location>
        <begin position="23"/>
        <end position="216"/>
    </location>
</feature>
<dbReference type="STRING" id="1231392.OCGS_2666"/>
<feature type="signal peptide" evidence="2">
    <location>
        <begin position="1"/>
        <end position="22"/>
    </location>
</feature>
<dbReference type="RefSeq" id="WP_007427818.1">
    <property type="nucleotide sequence ID" value="NZ_AMGO01000068.1"/>
</dbReference>
<dbReference type="Proteomes" id="UP000006765">
    <property type="component" value="Unassembled WGS sequence"/>
</dbReference>
<comment type="caution">
    <text evidence="3">The sequence shown here is derived from an EMBL/GenBank/DDBJ whole genome shotgun (WGS) entry which is preliminary data.</text>
</comment>
<evidence type="ECO:0000313" key="4">
    <source>
        <dbReference type="Proteomes" id="UP000006765"/>
    </source>
</evidence>
<organism evidence="3 4">
    <name type="scientific">Oceaniovalibus guishaninsula JLT2003</name>
    <dbReference type="NCBI Taxonomy" id="1231392"/>
    <lineage>
        <taxon>Bacteria</taxon>
        <taxon>Pseudomonadati</taxon>
        <taxon>Pseudomonadota</taxon>
        <taxon>Alphaproteobacteria</taxon>
        <taxon>Rhodobacterales</taxon>
        <taxon>Roseobacteraceae</taxon>
        <taxon>Oceaniovalibus</taxon>
    </lineage>
</organism>